<reference evidence="2" key="2">
    <citation type="journal article" date="2022" name="Res Sq">
        <title>Evolution of multicellular longitudinally dividing oral cavity symbionts (Neisseriaceae).</title>
        <authorList>
            <person name="Nyongesa S."/>
            <person name="Weber P."/>
            <person name="Bernet E."/>
            <person name="Pullido F."/>
            <person name="Nieckarz M."/>
            <person name="Delaby M."/>
            <person name="Nieves C."/>
            <person name="Viehboeck T."/>
            <person name="Krause N."/>
            <person name="Rivera-Millot A."/>
            <person name="Nakamura A."/>
            <person name="Vischer N."/>
            <person name="VanNieuwenhze M."/>
            <person name="Brun Y."/>
            <person name="Cava F."/>
            <person name="Bulgheresi S."/>
            <person name="Veyrier F."/>
        </authorList>
    </citation>
    <scope>NUCLEOTIDE SEQUENCE</scope>
    <source>
        <strain evidence="2">SAG 1488-6</strain>
    </source>
</reference>
<protein>
    <submittedName>
        <fullName evidence="2">DUF3800 domain-containing protein</fullName>
    </submittedName>
</protein>
<dbReference type="Pfam" id="PF12686">
    <property type="entry name" value="DUF3800"/>
    <property type="match status" value="1"/>
</dbReference>
<reference evidence="2" key="1">
    <citation type="submission" date="2021-12" db="EMBL/GenBank/DDBJ databases">
        <authorList>
            <person name="Veyrier F.J."/>
        </authorList>
    </citation>
    <scope>NUCLEOTIDE SEQUENCE</scope>
    <source>
        <strain evidence="2">SAG 1488-6</strain>
    </source>
</reference>
<evidence type="ECO:0000313" key="2">
    <source>
        <dbReference type="EMBL" id="UOO93365.1"/>
    </source>
</evidence>
<evidence type="ECO:0000256" key="1">
    <source>
        <dbReference type="SAM" id="MobiDB-lite"/>
    </source>
</evidence>
<organism evidence="2 3">
    <name type="scientific">Vitreoscilla stercoraria</name>
    <dbReference type="NCBI Taxonomy" id="61"/>
    <lineage>
        <taxon>Bacteria</taxon>
        <taxon>Pseudomonadati</taxon>
        <taxon>Pseudomonadota</taxon>
        <taxon>Betaproteobacteria</taxon>
        <taxon>Neisseriales</taxon>
        <taxon>Neisseriaceae</taxon>
        <taxon>Vitreoscilla</taxon>
    </lineage>
</organism>
<feature type="region of interest" description="Disordered" evidence="1">
    <location>
        <begin position="279"/>
        <end position="303"/>
    </location>
</feature>
<dbReference type="RefSeq" id="WP_019959103.1">
    <property type="nucleotide sequence ID" value="NZ_CP091512.1"/>
</dbReference>
<dbReference type="InterPro" id="IPR024524">
    <property type="entry name" value="DUF3800"/>
</dbReference>
<sequence length="303" mass="35102">MINDYTNKSSNLNELEKQIQLPLDFFIENREFSSYIVYVDESGDSNLEKIDAGYPIFVLAFCIFSKRHYAETLVPMVQSLKFNYFGHDTIVLHEREIRTKAPPFTFKSKAREQEFILDLSKIIENSKFVLISSAILKNEITIKPSRNAYYIALSSCLENLYKFLIEKNQHTCKTFIVVESRGDREDRELELEFRRICDGDNIFKLSLPFEVMIKSKQVNSTGMQFADLFARPIGRHLLDGATKRNKAFDMLEKKFFCENNQLLGENYHNFGLTLFPKPESKKAKGPDKFGAITPTEEPLNPLD</sequence>
<accession>A0ABY4ED69</accession>
<name>A0ABY4ED69_VITST</name>
<evidence type="ECO:0000313" key="3">
    <source>
        <dbReference type="Proteomes" id="UP000832034"/>
    </source>
</evidence>
<dbReference type="EMBL" id="CP091512">
    <property type="protein sequence ID" value="UOO93365.1"/>
    <property type="molecule type" value="Genomic_DNA"/>
</dbReference>
<keyword evidence="3" id="KW-1185">Reference proteome</keyword>
<proteinExistence type="predicted"/>
<dbReference type="Proteomes" id="UP000832034">
    <property type="component" value="Chromosome"/>
</dbReference>
<gene>
    <name evidence="2" type="ORF">LVJ81_04880</name>
</gene>